<feature type="domain" description="Excalibur calcium-binding" evidence="3">
    <location>
        <begin position="105"/>
        <end position="141"/>
    </location>
</feature>
<dbReference type="Proteomes" id="UP000436989">
    <property type="component" value="Unassembled WGS sequence"/>
</dbReference>
<protein>
    <submittedName>
        <fullName evidence="4">Calcium-binding protein</fullName>
    </submittedName>
</protein>
<dbReference type="EMBL" id="WOGU01000007">
    <property type="protein sequence ID" value="MUN63357.1"/>
    <property type="molecule type" value="Genomic_DNA"/>
</dbReference>
<evidence type="ECO:0000259" key="3">
    <source>
        <dbReference type="SMART" id="SM00894"/>
    </source>
</evidence>
<gene>
    <name evidence="4" type="ORF">GMA12_09435</name>
</gene>
<comment type="caution">
    <text evidence="4">The sequence shown here is derived from an EMBL/GenBank/DDBJ whole genome shotgun (WGS) entry which is preliminary data.</text>
</comment>
<dbReference type="Pfam" id="PF05901">
    <property type="entry name" value="Excalibur"/>
    <property type="match status" value="2"/>
</dbReference>
<keyword evidence="1" id="KW-0472">Membrane</keyword>
<organism evidence="4 5">
    <name type="scientific">Kocuria sediminis</name>
    <dbReference type="NCBI Taxonomy" id="1038857"/>
    <lineage>
        <taxon>Bacteria</taxon>
        <taxon>Bacillati</taxon>
        <taxon>Actinomycetota</taxon>
        <taxon>Actinomycetes</taxon>
        <taxon>Micrococcales</taxon>
        <taxon>Micrococcaceae</taxon>
        <taxon>Kocuria</taxon>
    </lineage>
</organism>
<evidence type="ECO:0000313" key="5">
    <source>
        <dbReference type="Proteomes" id="UP000436989"/>
    </source>
</evidence>
<keyword evidence="1" id="KW-1133">Transmembrane helix</keyword>
<dbReference type="SMART" id="SM00894">
    <property type="entry name" value="Excalibur"/>
    <property type="match status" value="2"/>
</dbReference>
<keyword evidence="2" id="KW-0732">Signal</keyword>
<accession>A0A6N8GM66</accession>
<dbReference type="InterPro" id="IPR008613">
    <property type="entry name" value="Excalibur_Ca-bd_domain"/>
</dbReference>
<feature type="signal peptide" evidence="2">
    <location>
        <begin position="1"/>
        <end position="39"/>
    </location>
</feature>
<name>A0A6N8GM66_9MICC</name>
<reference evidence="4 5" key="1">
    <citation type="submission" date="2019-12" db="EMBL/GenBank/DDBJ databases">
        <authorList>
            <person name="Shi Y."/>
        </authorList>
    </citation>
    <scope>NUCLEOTIDE SEQUENCE [LARGE SCALE GENOMIC DNA]</scope>
    <source>
        <strain evidence="4 5">JCM 17929</strain>
    </source>
</reference>
<keyword evidence="5" id="KW-1185">Reference proteome</keyword>
<feature type="domain" description="Excalibur calcium-binding" evidence="3">
    <location>
        <begin position="41"/>
        <end position="77"/>
    </location>
</feature>
<evidence type="ECO:0000256" key="2">
    <source>
        <dbReference type="SAM" id="SignalP"/>
    </source>
</evidence>
<evidence type="ECO:0000256" key="1">
    <source>
        <dbReference type="SAM" id="Phobius"/>
    </source>
</evidence>
<evidence type="ECO:0000313" key="4">
    <source>
        <dbReference type="EMBL" id="MUN63357.1"/>
    </source>
</evidence>
<feature type="transmembrane region" description="Helical" evidence="1">
    <location>
        <begin position="190"/>
        <end position="211"/>
    </location>
</feature>
<proteinExistence type="predicted"/>
<feature type="chain" id="PRO_5026901984" evidence="2">
    <location>
        <begin position="40"/>
        <end position="218"/>
    </location>
</feature>
<keyword evidence="1" id="KW-0812">Transmembrane</keyword>
<sequence>MRLQTTERSKGTPMKKIAAGAAVLTAAGFTGLSMAPAMAAPYANCSAAAEAGVYNIQAGDSRYGAHLDSDLDGVGCENSDYGLTPLNTVPGTVSPEVADPTTIAVFETCADALAAGRSNILLGDPAYAPHLDRDLDGIACEMGTDEVEIGTHEIVDWVPESWNTGQYSQMGQVPAGAADTGVVVEDDSPAGGVALGGGLALAAAAGAAVVVRRRAARA</sequence>
<dbReference type="AlphaFoldDB" id="A0A6N8GM66"/>